<evidence type="ECO:0000256" key="3">
    <source>
        <dbReference type="ARBA" id="ARBA00023002"/>
    </source>
</evidence>
<proteinExistence type="inferred from homology"/>
<name>A0A9R1T1C6_9HYME</name>
<dbReference type="PANTHER" id="PTHR11709">
    <property type="entry name" value="MULTI-COPPER OXIDASE"/>
    <property type="match status" value="1"/>
</dbReference>
<gene>
    <name evidence="9" type="primary">LOC105265220</name>
</gene>
<dbReference type="InterPro" id="IPR011706">
    <property type="entry name" value="Cu-oxidase_C"/>
</dbReference>
<dbReference type="CDD" id="cd13884">
    <property type="entry name" value="CuRO_2_tcLCC_insect_like"/>
    <property type="match status" value="1"/>
</dbReference>
<reference evidence="9" key="1">
    <citation type="submission" date="2025-08" db="UniProtKB">
        <authorList>
            <consortium name="RefSeq"/>
        </authorList>
    </citation>
    <scope>IDENTIFICATION</scope>
    <source>
        <strain evidence="9">USDA-PBARC FA_bdor</strain>
        <tissue evidence="9">Whole organism</tissue>
    </source>
</reference>
<dbReference type="InterPro" id="IPR002355">
    <property type="entry name" value="Cu_oxidase_Cu_BS"/>
</dbReference>
<keyword evidence="8" id="KW-1185">Reference proteome</keyword>
<dbReference type="Pfam" id="PF07732">
    <property type="entry name" value="Cu-oxidase_3"/>
    <property type="match status" value="1"/>
</dbReference>
<protein>
    <submittedName>
        <fullName evidence="9">Laccase-1</fullName>
    </submittedName>
</protein>
<dbReference type="OrthoDB" id="2121828at2759"/>
<dbReference type="GO" id="GO:0006826">
    <property type="term" value="P:iron ion transport"/>
    <property type="evidence" value="ECO:0007669"/>
    <property type="project" value="TreeGrafter"/>
</dbReference>
<dbReference type="RefSeq" id="XP_011300921.1">
    <property type="nucleotide sequence ID" value="XM_011302619.1"/>
</dbReference>
<feature type="domain" description="Plastocyanin-like" evidence="5">
    <location>
        <begin position="257"/>
        <end position="409"/>
    </location>
</feature>
<dbReference type="InterPro" id="IPR001117">
    <property type="entry name" value="Cu-oxidase_2nd"/>
</dbReference>
<organism evidence="8 9">
    <name type="scientific">Fopius arisanus</name>
    <dbReference type="NCBI Taxonomy" id="64838"/>
    <lineage>
        <taxon>Eukaryota</taxon>
        <taxon>Metazoa</taxon>
        <taxon>Ecdysozoa</taxon>
        <taxon>Arthropoda</taxon>
        <taxon>Hexapoda</taxon>
        <taxon>Insecta</taxon>
        <taxon>Pterygota</taxon>
        <taxon>Neoptera</taxon>
        <taxon>Endopterygota</taxon>
        <taxon>Hymenoptera</taxon>
        <taxon>Apocrita</taxon>
        <taxon>Ichneumonoidea</taxon>
        <taxon>Braconidae</taxon>
        <taxon>Opiinae</taxon>
        <taxon>Fopius</taxon>
    </lineage>
</organism>
<dbReference type="FunFam" id="2.60.40.420:FF:000031">
    <property type="entry name" value="Laccase-2 isoform A"/>
    <property type="match status" value="1"/>
</dbReference>
<feature type="chain" id="PRO_5040310477" evidence="4">
    <location>
        <begin position="26"/>
        <end position="694"/>
    </location>
</feature>
<evidence type="ECO:0000259" key="5">
    <source>
        <dbReference type="Pfam" id="PF00394"/>
    </source>
</evidence>
<dbReference type="Pfam" id="PF07731">
    <property type="entry name" value="Cu-oxidase_2"/>
    <property type="match status" value="1"/>
</dbReference>
<dbReference type="CDD" id="cd13858">
    <property type="entry name" value="CuRO_1_tcLCC2_insect_like"/>
    <property type="match status" value="1"/>
</dbReference>
<dbReference type="CDD" id="cd13905">
    <property type="entry name" value="CuRO_3_tcLLC2_insect_like"/>
    <property type="match status" value="1"/>
</dbReference>
<dbReference type="GO" id="GO:0016491">
    <property type="term" value="F:oxidoreductase activity"/>
    <property type="evidence" value="ECO:0007669"/>
    <property type="project" value="UniProtKB-KW"/>
</dbReference>
<evidence type="ECO:0000256" key="1">
    <source>
        <dbReference type="ARBA" id="ARBA00010609"/>
    </source>
</evidence>
<evidence type="ECO:0000259" key="7">
    <source>
        <dbReference type="Pfam" id="PF07732"/>
    </source>
</evidence>
<evidence type="ECO:0000256" key="2">
    <source>
        <dbReference type="ARBA" id="ARBA00022723"/>
    </source>
</evidence>
<dbReference type="PROSITE" id="PS00080">
    <property type="entry name" value="MULTICOPPER_OXIDASE2"/>
    <property type="match status" value="1"/>
</dbReference>
<dbReference type="PROSITE" id="PS00079">
    <property type="entry name" value="MULTICOPPER_OXIDASE1"/>
    <property type="match status" value="1"/>
</dbReference>
<comment type="similarity">
    <text evidence="1">Belongs to the multicopper oxidase family.</text>
</comment>
<feature type="domain" description="Plastocyanin-like" evidence="6">
    <location>
        <begin position="544"/>
        <end position="669"/>
    </location>
</feature>
<evidence type="ECO:0000313" key="9">
    <source>
        <dbReference type="RefSeq" id="XP_011300921.1"/>
    </source>
</evidence>
<evidence type="ECO:0000259" key="6">
    <source>
        <dbReference type="Pfam" id="PF07731"/>
    </source>
</evidence>
<dbReference type="InterPro" id="IPR008972">
    <property type="entry name" value="Cupredoxin"/>
</dbReference>
<sequence length="694" mass="78560">MKDSWNFIIICLLSTLWTCYDESHAAQGSYRVYSRSEGKYRDVNFTIADVPRIGDSSEQLLGAGNEQQQQGNVFLDQASTPEECARECRADEPPRTCYYHWTVEYYRTLGSACELCEHTTNTSLTSDCQCILADGVEMTGVMVINRMYPGPSIQVCLGDLVVVDVANHAFGSGLTIHFHGIYQNGYQYYDGVPFVTQCPITFRSTFRYKWRAQNAGTHFYHAHTGLHKPAGVEGAVIIRSVRKEDPSNEYYDEDGFDNVIYINDWFHTNPIDHWPGTDVRNIGQIPDNFLINGRGQWFNSTSNRLTDTPLAVINVEPNRRYRFRMINSLSWTCSIQMTIQDHNMTIIATDGEAIEPKVVQTINSFSAERYDFVLTTDQKITSYWIQVRGLQSCADTKVAQYAILRYSGAQLKEPEGERLTYDQSLPLGIVFNDPNEVCENSSENLVCVKNLQSAAPTNERISQEKADITIYIPFKFYQYTNEQLFKSNTYKNFEVPTGGNYFVSLLQNISNEFGASPYLTQMHDIPPERICSGDEVPKICKKDEPCFCSHLIDIPLNSVVELVMVDENPLGLAHPFHLHGYGFHVIGQGSFESMGISGGVDRNKAIELDQAGLLIRNLDRPPVKDTVATPSNGYIILRFYADNPGYWLYHCHFQSHLLVGMEMVFHVGDNSNLPPIPDGFPTCGDFKPSVWEFD</sequence>
<evidence type="ECO:0000256" key="4">
    <source>
        <dbReference type="SAM" id="SignalP"/>
    </source>
</evidence>
<accession>A0A9R1T1C6</accession>
<dbReference type="InterPro" id="IPR011707">
    <property type="entry name" value="Cu-oxidase-like_N"/>
</dbReference>
<dbReference type="AlphaFoldDB" id="A0A9R1T1C6"/>
<dbReference type="GO" id="GO:0005886">
    <property type="term" value="C:plasma membrane"/>
    <property type="evidence" value="ECO:0007669"/>
    <property type="project" value="TreeGrafter"/>
</dbReference>
<dbReference type="Proteomes" id="UP000694866">
    <property type="component" value="Unplaced"/>
</dbReference>
<dbReference type="Pfam" id="PF00394">
    <property type="entry name" value="Cu-oxidase"/>
    <property type="match status" value="1"/>
</dbReference>
<feature type="signal peptide" evidence="4">
    <location>
        <begin position="1"/>
        <end position="25"/>
    </location>
</feature>
<dbReference type="GO" id="GO:0005507">
    <property type="term" value="F:copper ion binding"/>
    <property type="evidence" value="ECO:0007669"/>
    <property type="project" value="InterPro"/>
</dbReference>
<dbReference type="InterPro" id="IPR033138">
    <property type="entry name" value="Cu_oxidase_CS"/>
</dbReference>
<keyword evidence="2" id="KW-0479">Metal-binding</keyword>
<dbReference type="GeneID" id="105265220"/>
<evidence type="ECO:0000313" key="8">
    <source>
        <dbReference type="Proteomes" id="UP000694866"/>
    </source>
</evidence>
<feature type="domain" description="Plastocyanin-like" evidence="7">
    <location>
        <begin position="135"/>
        <end position="240"/>
    </location>
</feature>
<dbReference type="Gene3D" id="2.60.40.420">
    <property type="entry name" value="Cupredoxins - blue copper proteins"/>
    <property type="match status" value="3"/>
</dbReference>
<dbReference type="PANTHER" id="PTHR11709:SF232">
    <property type="entry name" value="STRAW, ISOFORM G"/>
    <property type="match status" value="1"/>
</dbReference>
<dbReference type="SUPFAM" id="SSF49503">
    <property type="entry name" value="Cupredoxins"/>
    <property type="match status" value="3"/>
</dbReference>
<keyword evidence="4" id="KW-0732">Signal</keyword>
<dbReference type="InterPro" id="IPR045087">
    <property type="entry name" value="Cu-oxidase_fam"/>
</dbReference>
<dbReference type="KEGG" id="fas:105265220"/>
<dbReference type="FunFam" id="2.60.40.420:FF:000045">
    <property type="entry name" value="Laccase 2"/>
    <property type="match status" value="1"/>
</dbReference>
<keyword evidence="3" id="KW-0560">Oxidoreductase</keyword>